<comment type="caution">
    <text evidence="3">The sequence shown here is derived from an EMBL/GenBank/DDBJ whole genome shotgun (WGS) entry which is preliminary data.</text>
</comment>
<evidence type="ECO:0000259" key="2">
    <source>
        <dbReference type="Pfam" id="PF07995"/>
    </source>
</evidence>
<dbReference type="SUPFAM" id="SSF50952">
    <property type="entry name" value="Soluble quinoprotein glucose dehydrogenase"/>
    <property type="match status" value="1"/>
</dbReference>
<evidence type="ECO:0000313" key="3">
    <source>
        <dbReference type="EMBL" id="GGC70831.1"/>
    </source>
</evidence>
<keyword evidence="4" id="KW-1185">Reference proteome</keyword>
<dbReference type="AlphaFoldDB" id="A0A916UF93"/>
<reference evidence="3" key="2">
    <citation type="submission" date="2020-09" db="EMBL/GenBank/DDBJ databases">
        <authorList>
            <person name="Sun Q."/>
            <person name="Zhou Y."/>
        </authorList>
    </citation>
    <scope>NUCLEOTIDE SEQUENCE</scope>
    <source>
        <strain evidence="3">CGMCC 1.10998</strain>
    </source>
</reference>
<name>A0A916UF93_9BURK</name>
<feature type="chain" id="PRO_5038100179" evidence="1">
    <location>
        <begin position="30"/>
        <end position="379"/>
    </location>
</feature>
<dbReference type="Pfam" id="PF07995">
    <property type="entry name" value="GSDH"/>
    <property type="match status" value="1"/>
</dbReference>
<feature type="domain" description="Glucose/Sorbosone dehydrogenase" evidence="2">
    <location>
        <begin position="43"/>
        <end position="375"/>
    </location>
</feature>
<dbReference type="EMBL" id="BMED01000001">
    <property type="protein sequence ID" value="GGC70831.1"/>
    <property type="molecule type" value="Genomic_DNA"/>
</dbReference>
<reference evidence="3" key="1">
    <citation type="journal article" date="2014" name="Int. J. Syst. Evol. Microbiol.">
        <title>Complete genome sequence of Corynebacterium casei LMG S-19264T (=DSM 44701T), isolated from a smear-ripened cheese.</title>
        <authorList>
            <consortium name="US DOE Joint Genome Institute (JGI-PGF)"/>
            <person name="Walter F."/>
            <person name="Albersmeier A."/>
            <person name="Kalinowski J."/>
            <person name="Ruckert C."/>
        </authorList>
    </citation>
    <scope>NUCLEOTIDE SEQUENCE</scope>
    <source>
        <strain evidence="3">CGMCC 1.10998</strain>
    </source>
</reference>
<dbReference type="Gene3D" id="2.120.10.30">
    <property type="entry name" value="TolB, C-terminal domain"/>
    <property type="match status" value="1"/>
</dbReference>
<dbReference type="InterPro" id="IPR012938">
    <property type="entry name" value="Glc/Sorbosone_DH"/>
</dbReference>
<evidence type="ECO:0000313" key="4">
    <source>
        <dbReference type="Proteomes" id="UP000637423"/>
    </source>
</evidence>
<accession>A0A916UF93</accession>
<dbReference type="InterPro" id="IPR011042">
    <property type="entry name" value="6-blade_b-propeller_TolB-like"/>
</dbReference>
<feature type="signal peptide" evidence="1">
    <location>
        <begin position="1"/>
        <end position="29"/>
    </location>
</feature>
<dbReference type="Proteomes" id="UP000637423">
    <property type="component" value="Unassembled WGS sequence"/>
</dbReference>
<proteinExistence type="predicted"/>
<dbReference type="PANTHER" id="PTHR19328:SF75">
    <property type="entry name" value="ALDOSE SUGAR DEHYDROGENASE YLII"/>
    <property type="match status" value="1"/>
</dbReference>
<protein>
    <submittedName>
        <fullName evidence="3">Glucose dehydrogenase</fullName>
    </submittedName>
</protein>
<keyword evidence="1" id="KW-0732">Signal</keyword>
<dbReference type="PANTHER" id="PTHR19328">
    <property type="entry name" value="HEDGEHOG-INTERACTING PROTEIN"/>
    <property type="match status" value="1"/>
</dbReference>
<sequence length="379" mass="41630">MNKSSLKLVLAARLATVMPLILSVMPASAQAATIQMEILNKNLDHPWAIAFIGKGQMLVTERPGRLRLIQPNGSMGAPVAGLPKVDAKGQGGLLDLITDSHFVENKTLYFCYAEPAANGDGNSTALASARLSDDGKKLEQVKVLFSQKPKVASNLHFGCRLVESSDGTLFMTLGERFIRKEDAQKLDNHLGKVIRINKDGAIPADNPFVHTKGALPEIWSYGHRNMQGAVLGPDGRLWTHEHGPQGGDEVNKPEAGKNYGWPVITFGENYGGGKIGDGITAKAGTEQPLHQWTPSIAPSGLAFLRSDRYGKAWQGSMFVGSLKFRYLDRLEWRDGKVVREEKLLEDLQQRVRDVREGPDGLLYLLTDENPGYLIRLRPE</sequence>
<dbReference type="InterPro" id="IPR011041">
    <property type="entry name" value="Quinoprot_gluc/sorb_DH_b-prop"/>
</dbReference>
<evidence type="ECO:0000256" key="1">
    <source>
        <dbReference type="SAM" id="SignalP"/>
    </source>
</evidence>
<gene>
    <name evidence="3" type="ORF">GCM10011396_17450</name>
</gene>
<organism evidence="3 4">
    <name type="scientific">Undibacterium terreum</name>
    <dbReference type="NCBI Taxonomy" id="1224302"/>
    <lineage>
        <taxon>Bacteria</taxon>
        <taxon>Pseudomonadati</taxon>
        <taxon>Pseudomonadota</taxon>
        <taxon>Betaproteobacteria</taxon>
        <taxon>Burkholderiales</taxon>
        <taxon>Oxalobacteraceae</taxon>
        <taxon>Undibacterium</taxon>
    </lineage>
</organism>